<keyword evidence="3" id="KW-1185">Reference proteome</keyword>
<dbReference type="Proteomes" id="UP000815677">
    <property type="component" value="Unassembled WGS sequence"/>
</dbReference>
<protein>
    <submittedName>
        <fullName evidence="2">Uncharacterized protein</fullName>
    </submittedName>
</protein>
<sequence>MRLATTGFSIPPDVEHVKALKASSSNVLSGCHGCPRRVAEDSPSTFPNHSATSRRSNYRDQASVPELLDGSPKIAVCVAAR</sequence>
<evidence type="ECO:0000313" key="3">
    <source>
        <dbReference type="Proteomes" id="UP000815677"/>
    </source>
</evidence>
<gene>
    <name evidence="2" type="ORF">MCHLO_13646</name>
</gene>
<name>A0ABQ0M127_MYCCL</name>
<feature type="region of interest" description="Disordered" evidence="1">
    <location>
        <begin position="38"/>
        <end position="64"/>
    </location>
</feature>
<organism evidence="2 3">
    <name type="scientific">Mycena chlorophos</name>
    <name type="common">Agaric fungus</name>
    <name type="synonym">Agaricus chlorophos</name>
    <dbReference type="NCBI Taxonomy" id="658473"/>
    <lineage>
        <taxon>Eukaryota</taxon>
        <taxon>Fungi</taxon>
        <taxon>Dikarya</taxon>
        <taxon>Basidiomycota</taxon>
        <taxon>Agaricomycotina</taxon>
        <taxon>Agaricomycetes</taxon>
        <taxon>Agaricomycetidae</taxon>
        <taxon>Agaricales</taxon>
        <taxon>Marasmiineae</taxon>
        <taxon>Mycenaceae</taxon>
        <taxon>Mycena</taxon>
    </lineage>
</organism>
<evidence type="ECO:0000256" key="1">
    <source>
        <dbReference type="SAM" id="MobiDB-lite"/>
    </source>
</evidence>
<accession>A0ABQ0M127</accession>
<evidence type="ECO:0000313" key="2">
    <source>
        <dbReference type="EMBL" id="GAT57065.1"/>
    </source>
</evidence>
<feature type="compositionally biased region" description="Polar residues" evidence="1">
    <location>
        <begin position="42"/>
        <end position="55"/>
    </location>
</feature>
<dbReference type="EMBL" id="DF849382">
    <property type="protein sequence ID" value="GAT57065.1"/>
    <property type="molecule type" value="Genomic_DNA"/>
</dbReference>
<reference evidence="2" key="1">
    <citation type="submission" date="2014-09" db="EMBL/GenBank/DDBJ databases">
        <title>Genome sequence of the luminous mushroom Mycena chlorophos for searching fungal bioluminescence genes.</title>
        <authorList>
            <person name="Tanaka Y."/>
            <person name="Kasuga D."/>
            <person name="Oba Y."/>
            <person name="Hase S."/>
            <person name="Sato K."/>
            <person name="Oba Y."/>
            <person name="Sakakibara Y."/>
        </authorList>
    </citation>
    <scope>NUCLEOTIDE SEQUENCE</scope>
</reference>
<proteinExistence type="predicted"/>